<keyword evidence="2" id="KW-1185">Reference proteome</keyword>
<gene>
    <name evidence="1" type="ORF">M427DRAFT_161178</name>
</gene>
<dbReference type="EMBL" id="KQ965897">
    <property type="protein sequence ID" value="KXS09041.1"/>
    <property type="molecule type" value="Genomic_DNA"/>
</dbReference>
<reference evidence="1 2" key="1">
    <citation type="journal article" date="2015" name="Genome Biol. Evol.">
        <title>Phylogenomic analyses indicate that early fungi evolved digesting cell walls of algal ancestors of land plants.</title>
        <authorList>
            <person name="Chang Y."/>
            <person name="Wang S."/>
            <person name="Sekimoto S."/>
            <person name="Aerts A.L."/>
            <person name="Choi C."/>
            <person name="Clum A."/>
            <person name="LaButti K.M."/>
            <person name="Lindquist E.A."/>
            <person name="Yee Ngan C."/>
            <person name="Ohm R.A."/>
            <person name="Salamov A.A."/>
            <person name="Grigoriev I.V."/>
            <person name="Spatafora J.W."/>
            <person name="Berbee M.L."/>
        </authorList>
    </citation>
    <scope>NUCLEOTIDE SEQUENCE [LARGE SCALE GENOMIC DNA]</scope>
    <source>
        <strain evidence="1 2">JEL478</strain>
    </source>
</reference>
<accession>A0A138ZX70</accession>
<dbReference type="Proteomes" id="UP000070544">
    <property type="component" value="Unassembled WGS sequence"/>
</dbReference>
<evidence type="ECO:0000313" key="2">
    <source>
        <dbReference type="Proteomes" id="UP000070544"/>
    </source>
</evidence>
<proteinExistence type="predicted"/>
<protein>
    <submittedName>
        <fullName evidence="1">Uncharacterized protein</fullName>
    </submittedName>
</protein>
<evidence type="ECO:0000313" key="1">
    <source>
        <dbReference type="EMBL" id="KXS09041.1"/>
    </source>
</evidence>
<name>A0A138ZX70_GONPJ</name>
<feature type="non-terminal residue" evidence="1">
    <location>
        <position position="62"/>
    </location>
</feature>
<organism evidence="1 2">
    <name type="scientific">Gonapodya prolifera (strain JEL478)</name>
    <name type="common">Monoblepharis prolifera</name>
    <dbReference type="NCBI Taxonomy" id="1344416"/>
    <lineage>
        <taxon>Eukaryota</taxon>
        <taxon>Fungi</taxon>
        <taxon>Fungi incertae sedis</taxon>
        <taxon>Chytridiomycota</taxon>
        <taxon>Chytridiomycota incertae sedis</taxon>
        <taxon>Monoblepharidomycetes</taxon>
        <taxon>Monoblepharidales</taxon>
        <taxon>Gonapodyaceae</taxon>
        <taxon>Gonapodya</taxon>
    </lineage>
</organism>
<dbReference type="AlphaFoldDB" id="A0A138ZX70"/>
<sequence length="62" mass="6618">MRTVSRRIATEVSTFPDWCLDVQSILGPLLASLSGSPLLSFVDSIPGYAASPDFSDAFPSEV</sequence>